<reference evidence="1" key="1">
    <citation type="submission" date="2019-08" db="EMBL/GenBank/DDBJ databases">
        <authorList>
            <person name="Kucharzyk K."/>
            <person name="Murdoch R.W."/>
            <person name="Higgins S."/>
            <person name="Loffler F."/>
        </authorList>
    </citation>
    <scope>NUCLEOTIDE SEQUENCE</scope>
</reference>
<proteinExistence type="predicted"/>
<gene>
    <name evidence="1" type="ORF">SDC9_131972</name>
</gene>
<name>A0A645D699_9ZZZZ</name>
<dbReference type="AntiFam" id="ANF00223">
    <property type="entry name" value="Shadow ORF (opposite guaB)"/>
</dbReference>
<protein>
    <submittedName>
        <fullName evidence="1">Uncharacterized protein</fullName>
    </submittedName>
</protein>
<comment type="caution">
    <text evidence="1">The sequence shown here is derived from an EMBL/GenBank/DDBJ whole genome shotgun (WGS) entry which is preliminary data.</text>
</comment>
<evidence type="ECO:0000313" key="1">
    <source>
        <dbReference type="EMBL" id="MPM84896.1"/>
    </source>
</evidence>
<dbReference type="AntiFam" id="ANF00141">
    <property type="entry name" value="Shadow ORF (opposite guaB)"/>
</dbReference>
<organism evidence="1">
    <name type="scientific">bioreactor metagenome</name>
    <dbReference type="NCBI Taxonomy" id="1076179"/>
    <lineage>
        <taxon>unclassified sequences</taxon>
        <taxon>metagenomes</taxon>
        <taxon>ecological metagenomes</taxon>
    </lineage>
</organism>
<accession>A0A645D699</accession>
<dbReference type="EMBL" id="VSSQ01033337">
    <property type="protein sequence ID" value="MPM84896.1"/>
    <property type="molecule type" value="Genomic_DNA"/>
</dbReference>
<sequence length="121" mass="13836">MFFGHDIADRNLVICNEAQIAVRQNTYQLAVFHIVDDRHTADAVFAHQILCFGNQVIRGQEEWVDDNATFGTFYFVHFFSLRFDGHVFVDDAQAALASHCDCHCCIGYCVHTCAYDRNIQV</sequence>
<dbReference type="AlphaFoldDB" id="A0A645D699"/>